<gene>
    <name evidence="1" type="ORF">GXW76_16855</name>
</gene>
<evidence type="ECO:0000313" key="2">
    <source>
        <dbReference type="Proteomes" id="UP001138751"/>
    </source>
</evidence>
<comment type="caution">
    <text evidence="1">The sequence shown here is derived from an EMBL/GenBank/DDBJ whole genome shotgun (WGS) entry which is preliminary data.</text>
</comment>
<dbReference type="RefSeq" id="WP_211863267.1">
    <property type="nucleotide sequence ID" value="NZ_JAAEDM010000051.1"/>
</dbReference>
<protein>
    <submittedName>
        <fullName evidence="1">Uncharacterized protein</fullName>
    </submittedName>
</protein>
<proteinExistence type="predicted"/>
<reference evidence="1" key="2">
    <citation type="journal article" date="2021" name="Syst. Appl. Microbiol.">
        <title>Roseomonas hellenica sp. nov., isolated from roots of wild-growing Alkanna tinctoria.</title>
        <authorList>
            <person name="Rat A."/>
            <person name="Naranjo H.D."/>
            <person name="Lebbe L."/>
            <person name="Cnockaert M."/>
            <person name="Krigas N."/>
            <person name="Grigoriadou K."/>
            <person name="Maloupa E."/>
            <person name="Willems A."/>
        </authorList>
    </citation>
    <scope>NUCLEOTIDE SEQUENCE</scope>
    <source>
        <strain evidence="1">LMG 31231</strain>
    </source>
</reference>
<reference evidence="1" key="1">
    <citation type="submission" date="2020-01" db="EMBL/GenBank/DDBJ databases">
        <authorList>
            <person name="Rat A."/>
        </authorList>
    </citation>
    <scope>NUCLEOTIDE SEQUENCE</scope>
    <source>
        <strain evidence="1">LMG 31231</strain>
    </source>
</reference>
<evidence type="ECO:0000313" key="1">
    <source>
        <dbReference type="EMBL" id="MBR0672852.1"/>
    </source>
</evidence>
<sequence length="199" mass="21552">MTAKDGQGIDAFPPALRALLEAELAAGNTILEVGHGSPAPPVGAWVRLAKRVATRPRAASPEIGFHDRRSSLWSGEWTDPRRFFFVLEPPGPSPPAPDMDALRRAAAPPAALRPPRPAPLAIEVDRRGEMLTCREDGRVATIICTFSGGPRLLPRTLEGWWIPAERRSDPIAPADRAALVGRIVEHCRRLGMAGLTIED</sequence>
<organism evidence="1 2">
    <name type="scientific">Neoroseomonas soli</name>
    <dbReference type="NCBI Taxonomy" id="1081025"/>
    <lineage>
        <taxon>Bacteria</taxon>
        <taxon>Pseudomonadati</taxon>
        <taxon>Pseudomonadota</taxon>
        <taxon>Alphaproteobacteria</taxon>
        <taxon>Acetobacterales</taxon>
        <taxon>Acetobacteraceae</taxon>
        <taxon>Neoroseomonas</taxon>
    </lineage>
</organism>
<dbReference type="AlphaFoldDB" id="A0A9X9X0C3"/>
<dbReference type="EMBL" id="JAAEDM010000051">
    <property type="protein sequence ID" value="MBR0672852.1"/>
    <property type="molecule type" value="Genomic_DNA"/>
</dbReference>
<accession>A0A9X9X0C3</accession>
<keyword evidence="2" id="KW-1185">Reference proteome</keyword>
<dbReference type="Proteomes" id="UP001138751">
    <property type="component" value="Unassembled WGS sequence"/>
</dbReference>
<name>A0A9X9X0C3_9PROT</name>